<evidence type="ECO:0000259" key="2">
    <source>
        <dbReference type="PROSITE" id="PS50119"/>
    </source>
</evidence>
<dbReference type="GO" id="GO:0008270">
    <property type="term" value="F:zinc ion binding"/>
    <property type="evidence" value="ECO:0007669"/>
    <property type="project" value="UniProtKB-KW"/>
</dbReference>
<evidence type="ECO:0000256" key="1">
    <source>
        <dbReference type="PROSITE-ProRule" id="PRU00024"/>
    </source>
</evidence>
<organism evidence="3 4">
    <name type="scientific">Cotesia glomerata</name>
    <name type="common">Lepidopteran parasitic wasp</name>
    <name type="synonym">Apanteles glomeratus</name>
    <dbReference type="NCBI Taxonomy" id="32391"/>
    <lineage>
        <taxon>Eukaryota</taxon>
        <taxon>Metazoa</taxon>
        <taxon>Ecdysozoa</taxon>
        <taxon>Arthropoda</taxon>
        <taxon>Hexapoda</taxon>
        <taxon>Insecta</taxon>
        <taxon>Pterygota</taxon>
        <taxon>Neoptera</taxon>
        <taxon>Endopterygota</taxon>
        <taxon>Hymenoptera</taxon>
        <taxon>Apocrita</taxon>
        <taxon>Ichneumonoidea</taxon>
        <taxon>Braconidae</taxon>
        <taxon>Microgastrinae</taxon>
        <taxon>Cotesia</taxon>
    </lineage>
</organism>
<keyword evidence="1" id="KW-0862">Zinc</keyword>
<name>A0AAV7IGF6_COTGL</name>
<gene>
    <name evidence="3" type="ORF">KQX54_006703</name>
</gene>
<protein>
    <recommendedName>
        <fullName evidence="2">B box-type domain-containing protein</fullName>
    </recommendedName>
</protein>
<dbReference type="PANTHER" id="PTHR25462:SF291">
    <property type="entry name" value="E3 UBIQUITIN-PROTEIN LIGASE TRIM45"/>
    <property type="match status" value="1"/>
</dbReference>
<dbReference type="PANTHER" id="PTHR25462">
    <property type="entry name" value="BONUS, ISOFORM C-RELATED"/>
    <property type="match status" value="1"/>
</dbReference>
<evidence type="ECO:0000313" key="4">
    <source>
        <dbReference type="Proteomes" id="UP000826195"/>
    </source>
</evidence>
<dbReference type="Gene3D" id="3.30.160.60">
    <property type="entry name" value="Classic Zinc Finger"/>
    <property type="match status" value="1"/>
</dbReference>
<dbReference type="GO" id="GO:0061630">
    <property type="term" value="F:ubiquitin protein ligase activity"/>
    <property type="evidence" value="ECO:0007669"/>
    <property type="project" value="TreeGrafter"/>
</dbReference>
<dbReference type="AlphaFoldDB" id="A0AAV7IGF6"/>
<keyword evidence="4" id="KW-1185">Reference proteome</keyword>
<dbReference type="Proteomes" id="UP000826195">
    <property type="component" value="Unassembled WGS sequence"/>
</dbReference>
<evidence type="ECO:0000313" key="3">
    <source>
        <dbReference type="EMBL" id="KAH0560646.1"/>
    </source>
</evidence>
<dbReference type="EMBL" id="JAHXZJ010000374">
    <property type="protein sequence ID" value="KAH0560646.1"/>
    <property type="molecule type" value="Genomic_DNA"/>
</dbReference>
<keyword evidence="1" id="KW-0863">Zinc-finger</keyword>
<accession>A0AAV7IGF6</accession>
<comment type="caution">
    <text evidence="3">The sequence shown here is derived from an EMBL/GenBank/DDBJ whole genome shotgun (WGS) entry which is preliminary data.</text>
</comment>
<dbReference type="InterPro" id="IPR000315">
    <property type="entry name" value="Znf_B-box"/>
</dbReference>
<dbReference type="InterPro" id="IPR047153">
    <property type="entry name" value="TRIM45/56/19-like"/>
</dbReference>
<dbReference type="PROSITE" id="PS50119">
    <property type="entry name" value="ZF_BBOX"/>
    <property type="match status" value="1"/>
</dbReference>
<keyword evidence="1" id="KW-0479">Metal-binding</keyword>
<feature type="domain" description="B box-type" evidence="2">
    <location>
        <begin position="195"/>
        <end position="236"/>
    </location>
</feature>
<proteinExistence type="predicted"/>
<sequence>MASPLSLFKRTHGIGRDKKHSRASSSLSRHIVQCLHRRTDCHHSHIKKRLPVLLNCGHTICDSCSRLQVKTSCTACADGPDLAAGGDNDVETLFPLNVYVHGLIYLYKSKPHSNVLPIKDDTFKFEKSLKAQINDVEASVVADFCNECSSVATAQCLGCNNAYFCSSCFTQVHQHKVNKNHEKVVINPPKTNAESRSVTCSIHLTNCLTEWCIDCKKPCCEKCVAQSHSSHNLQLLHTLNQSLQEELQDVYGRVRDMLNNVYTSQSVSHFLLR</sequence>
<dbReference type="SUPFAM" id="SSF57845">
    <property type="entry name" value="B-box zinc-binding domain"/>
    <property type="match status" value="2"/>
</dbReference>
<reference evidence="3 4" key="1">
    <citation type="journal article" date="2021" name="J. Hered.">
        <title>A chromosome-level genome assembly of the parasitoid wasp, Cotesia glomerata (Hymenoptera: Braconidae).</title>
        <authorList>
            <person name="Pinto B.J."/>
            <person name="Weis J.J."/>
            <person name="Gamble T."/>
            <person name="Ode P.J."/>
            <person name="Paul R."/>
            <person name="Zaspel J.M."/>
        </authorList>
    </citation>
    <scope>NUCLEOTIDE SEQUENCE [LARGE SCALE GENOMIC DNA]</scope>
    <source>
        <strain evidence="3">CgM1</strain>
    </source>
</reference>